<keyword evidence="2" id="KW-1185">Reference proteome</keyword>
<gene>
    <name evidence="1" type="ORF">NM688_g7051</name>
</gene>
<proteinExistence type="predicted"/>
<dbReference type="Proteomes" id="UP001148662">
    <property type="component" value="Unassembled WGS sequence"/>
</dbReference>
<evidence type="ECO:0000313" key="1">
    <source>
        <dbReference type="EMBL" id="KAJ3534939.1"/>
    </source>
</evidence>
<evidence type="ECO:0000313" key="2">
    <source>
        <dbReference type="Proteomes" id="UP001148662"/>
    </source>
</evidence>
<name>A0ACC1S9H4_9APHY</name>
<sequence length="291" mass="31859">MPRLGILPAVLLVLLTTLGLAPTPSMASDLRAYHRSLEARYAHAHSLGDNYQFDPRDGWQTVNASNLLYKYSRNDDYDNDYGDDDDGTDDHEEDDEHEHFTSLEKRASNKTSSTAKSKSKAKATSKSKSKTASKSKSKSTSKSTSKSSSSKSTNSVTSSLQKIVDSIKGIGKSEPVTITWYTGKDLLNPSCWSNPTWAPTDASFVSALTLDGWTTKPQCFKFLELCNTPKKCVFVRVVDSCAGCAKGSKHVDLTQAAFKELADLGTGILQVQMRQATDPDGWLENLWGPQS</sequence>
<accession>A0ACC1S9H4</accession>
<comment type="caution">
    <text evidence="1">The sequence shown here is derived from an EMBL/GenBank/DDBJ whole genome shotgun (WGS) entry which is preliminary data.</text>
</comment>
<reference evidence="1" key="1">
    <citation type="submission" date="2022-07" db="EMBL/GenBank/DDBJ databases">
        <title>Genome Sequence of Phlebia brevispora.</title>
        <authorList>
            <person name="Buettner E."/>
        </authorList>
    </citation>
    <scope>NUCLEOTIDE SEQUENCE</scope>
    <source>
        <strain evidence="1">MPL23</strain>
    </source>
</reference>
<protein>
    <submittedName>
        <fullName evidence="1">Uncharacterized protein</fullName>
    </submittedName>
</protein>
<organism evidence="1 2">
    <name type="scientific">Phlebia brevispora</name>
    <dbReference type="NCBI Taxonomy" id="194682"/>
    <lineage>
        <taxon>Eukaryota</taxon>
        <taxon>Fungi</taxon>
        <taxon>Dikarya</taxon>
        <taxon>Basidiomycota</taxon>
        <taxon>Agaricomycotina</taxon>
        <taxon>Agaricomycetes</taxon>
        <taxon>Polyporales</taxon>
        <taxon>Meruliaceae</taxon>
        <taxon>Phlebia</taxon>
    </lineage>
</organism>
<dbReference type="EMBL" id="JANHOG010001571">
    <property type="protein sequence ID" value="KAJ3534939.1"/>
    <property type="molecule type" value="Genomic_DNA"/>
</dbReference>